<organism evidence="1 2">
    <name type="scientific">Streptomyces heliomycini</name>
    <dbReference type="NCBI Taxonomy" id="284032"/>
    <lineage>
        <taxon>Bacteria</taxon>
        <taxon>Bacillati</taxon>
        <taxon>Actinomycetota</taxon>
        <taxon>Actinomycetes</taxon>
        <taxon>Kitasatosporales</taxon>
        <taxon>Streptomycetaceae</taxon>
        <taxon>Streptomyces</taxon>
    </lineage>
</organism>
<dbReference type="Gene3D" id="3.90.1150.10">
    <property type="entry name" value="Aspartate Aminotransferase, domain 1"/>
    <property type="match status" value="1"/>
</dbReference>
<keyword evidence="1" id="KW-0032">Aminotransferase</keyword>
<keyword evidence="2" id="KW-1185">Reference proteome</keyword>
<accession>A0ABV5LMC3</accession>
<proteinExistence type="predicted"/>
<feature type="non-terminal residue" evidence="1">
    <location>
        <position position="1"/>
    </location>
</feature>
<protein>
    <submittedName>
        <fullName evidence="1">Alanine--glyoxylate aminotransferase family protein</fullName>
    </submittedName>
</protein>
<gene>
    <name evidence="1" type="ORF">ACFFUA_37675</name>
</gene>
<dbReference type="InterPro" id="IPR015422">
    <property type="entry name" value="PyrdxlP-dep_Trfase_small"/>
</dbReference>
<comment type="caution">
    <text evidence="1">The sequence shown here is derived from an EMBL/GenBank/DDBJ whole genome shotgun (WGS) entry which is preliminary data.</text>
</comment>
<dbReference type="Proteomes" id="UP001589753">
    <property type="component" value="Unassembled WGS sequence"/>
</dbReference>
<dbReference type="EMBL" id="JBHMDI010000298">
    <property type="protein sequence ID" value="MFB9353059.1"/>
    <property type="molecule type" value="Genomic_DNA"/>
</dbReference>
<evidence type="ECO:0000313" key="1">
    <source>
        <dbReference type="EMBL" id="MFB9353059.1"/>
    </source>
</evidence>
<keyword evidence="1" id="KW-0808">Transferase</keyword>
<dbReference type="GO" id="GO:0008483">
    <property type="term" value="F:transaminase activity"/>
    <property type="evidence" value="ECO:0007669"/>
    <property type="project" value="UniProtKB-KW"/>
</dbReference>
<name>A0ABV5LMC3_9ACTN</name>
<evidence type="ECO:0000313" key="2">
    <source>
        <dbReference type="Proteomes" id="UP001589753"/>
    </source>
</evidence>
<reference evidence="1 2" key="1">
    <citation type="submission" date="2024-09" db="EMBL/GenBank/DDBJ databases">
        <authorList>
            <person name="Sun Q."/>
            <person name="Mori K."/>
        </authorList>
    </citation>
    <scope>NUCLEOTIDE SEQUENCE [LARGE SCALE GENOMIC DNA]</scope>
    <source>
        <strain evidence="1 2">JCM 9767</strain>
    </source>
</reference>
<sequence length="74" mass="7234">ADLVARALSADPALPLAAGGGALAKEMIRVNHYGPEATPGAVRASLAALGAALGEKGLDVDTEGALRAVEAAWG</sequence>